<evidence type="ECO:0000313" key="3">
    <source>
        <dbReference type="Proteomes" id="UP000063919"/>
    </source>
</evidence>
<organism evidence="2 3">
    <name type="scientific">Spiroplasma cantharicola</name>
    <dbReference type="NCBI Taxonomy" id="362837"/>
    <lineage>
        <taxon>Bacteria</taxon>
        <taxon>Bacillati</taxon>
        <taxon>Mycoplasmatota</taxon>
        <taxon>Mollicutes</taxon>
        <taxon>Entomoplasmatales</taxon>
        <taxon>Spiroplasmataceae</taxon>
        <taxon>Spiroplasma</taxon>
    </lineage>
</organism>
<evidence type="ECO:0000313" key="2">
    <source>
        <dbReference type="EMBL" id="ALD66604.1"/>
    </source>
</evidence>
<dbReference type="EMBL" id="CP012622">
    <property type="protein sequence ID" value="ALD66604.1"/>
    <property type="molecule type" value="Genomic_DNA"/>
</dbReference>
<dbReference type="PATRIC" id="fig|362837.3.peg.714"/>
<dbReference type="KEGG" id="scj:SCANT_v1c06980"/>
<dbReference type="InterPro" id="IPR024975">
    <property type="entry name" value="NOV_C"/>
</dbReference>
<name>A0A0M3SJE7_9MOLU</name>
<keyword evidence="3" id="KW-1185">Reference proteome</keyword>
<feature type="domain" description="Protein NO VEIN C-terminal" evidence="1">
    <location>
        <begin position="286"/>
        <end position="355"/>
    </location>
</feature>
<protein>
    <recommendedName>
        <fullName evidence="1">Protein NO VEIN C-terminal domain-containing protein</fullName>
    </recommendedName>
</protein>
<sequence>MIWENILEFNKEFKNIAKIKPLLKVNDIKSIKVKQILELVKNEIISFFNLDKNKVKLSIGQANITFTPWIGIDETNHLFMTIIFYPSENGLTINICQKTEELIKTKRGRELLVENRKVLNDYLNNNFKDLNWKNSYPKAFENNGWDRGTSYAKSSPISIFLNIEKSNFEEFNNYFLKVRNFFEFIKQDWKFNFANPDNYIDILSKDSKKDYKDIIEVIDNYYSYSFFDSKDFPLNLKEFNIIDKEKTRDTKISRIKHKKILSNKILNGDKAEDHVVYFEKKSLINENRIDLAEMVKKLDTDGDGFDVLSYFPDGKIKRIEVKSSQNINNKSIYISQREWDLFESSKSLIYYVNENQKDVKIIKFEYPDFRKKHLIPISYKINF</sequence>
<evidence type="ECO:0000259" key="1">
    <source>
        <dbReference type="Pfam" id="PF13020"/>
    </source>
</evidence>
<reference evidence="2 3" key="1">
    <citation type="journal article" date="2015" name="Genome Announc.">
        <title>Complete Genome Sequence of Spiroplasma cantharicola CC-1T (DSM 21588), a Bacterium Isolated from Soldier Beetle (Cantharis carolinus).</title>
        <authorList>
            <person name="Lo W.S."/>
            <person name="Liu P.Y."/>
            <person name="Kuo C.H."/>
        </authorList>
    </citation>
    <scope>NUCLEOTIDE SEQUENCE [LARGE SCALE GENOMIC DNA]</scope>
    <source>
        <strain evidence="2 3">CC-1</strain>
    </source>
</reference>
<dbReference type="Proteomes" id="UP000063919">
    <property type="component" value="Chromosome"/>
</dbReference>
<accession>A0A0M3SJE7</accession>
<dbReference type="Pfam" id="PF13020">
    <property type="entry name" value="NOV_C"/>
    <property type="match status" value="1"/>
</dbReference>
<dbReference type="STRING" id="362837.SCANT_v1c06980"/>
<dbReference type="OrthoDB" id="9781481at2"/>
<proteinExistence type="predicted"/>
<gene>
    <name evidence="2" type="ORF">SCANT_v1c06980</name>
</gene>
<dbReference type="RefSeq" id="WP_053946356.1">
    <property type="nucleotide sequence ID" value="NZ_CP012622.1"/>
</dbReference>
<dbReference type="AlphaFoldDB" id="A0A0M3SJE7"/>